<comment type="caution">
    <text evidence="3">The sequence shown here is derived from an EMBL/GenBank/DDBJ whole genome shotgun (WGS) entry which is preliminary data.</text>
</comment>
<dbReference type="Pfam" id="PF02113">
    <property type="entry name" value="Peptidase_S13"/>
    <property type="match status" value="1"/>
</dbReference>
<proteinExistence type="inferred from homology"/>
<sequence>MTYQRYDQLAGLVARGGTTRFAGRLIADDSWFDRVPLGLDWSWEDESYDYTAPVSGLTFAAGPRFGTGAVEIRYRGVAGRRPVVTVWPPTDSVRVVNRAVTGGAGDSVDAVRVHGTADVTVSGAVAAGRSGTAMVSVPDPTATAAGIFRAALRRHGVTIDGRTRKGVVPAEARNVAALVSPPLSEIVRPFLKFSHNGHAEILVKAMSRVAAPGKPGSWPTGLAAATAALARLGVDTRLLTMGDGSGLSRRNWVTVRQVTTLLRAVRGRAWFPAFRTALPVAGDPDPMVGGTLRNRMRGTPAAGAVLAKTGTLTGVDALSGYVTAADGRALVFAVIINGSVTGAAGILDRVAVTLASSGPAT</sequence>
<keyword evidence="2" id="KW-0378">Hydrolase</keyword>
<dbReference type="InterPro" id="IPR012338">
    <property type="entry name" value="Beta-lactam/transpept-like"/>
</dbReference>
<protein>
    <recommendedName>
        <fullName evidence="5">D-alanyl-D-alanine carboxypeptidase/D-alanyl-D-alanine-endopeptidase</fullName>
    </recommendedName>
</protein>
<dbReference type="EMBL" id="BOMG01000019">
    <property type="protein sequence ID" value="GID52435.1"/>
    <property type="molecule type" value="Genomic_DNA"/>
</dbReference>
<reference evidence="3 4" key="1">
    <citation type="submission" date="2021-01" db="EMBL/GenBank/DDBJ databases">
        <title>Whole genome shotgun sequence of Actinoplanes couchii NBRC 106145.</title>
        <authorList>
            <person name="Komaki H."/>
            <person name="Tamura T."/>
        </authorList>
    </citation>
    <scope>NUCLEOTIDE SEQUENCE [LARGE SCALE GENOMIC DNA]</scope>
    <source>
        <strain evidence="3 4">NBRC 106145</strain>
    </source>
</reference>
<evidence type="ECO:0000256" key="1">
    <source>
        <dbReference type="ARBA" id="ARBA00006096"/>
    </source>
</evidence>
<evidence type="ECO:0000313" key="3">
    <source>
        <dbReference type="EMBL" id="GID52435.1"/>
    </source>
</evidence>
<gene>
    <name evidence="3" type="ORF">Aco03nite_008390</name>
</gene>
<dbReference type="Gene3D" id="3.50.80.20">
    <property type="entry name" value="D-Ala-D-Ala carboxypeptidase C, peptidase S13"/>
    <property type="match status" value="1"/>
</dbReference>
<dbReference type="InterPro" id="IPR000667">
    <property type="entry name" value="Peptidase_S13"/>
</dbReference>
<comment type="similarity">
    <text evidence="1">Belongs to the peptidase S13 family.</text>
</comment>
<organism evidence="3 4">
    <name type="scientific">Actinoplanes couchii</name>
    <dbReference type="NCBI Taxonomy" id="403638"/>
    <lineage>
        <taxon>Bacteria</taxon>
        <taxon>Bacillati</taxon>
        <taxon>Actinomycetota</taxon>
        <taxon>Actinomycetes</taxon>
        <taxon>Micromonosporales</taxon>
        <taxon>Micromonosporaceae</taxon>
        <taxon>Actinoplanes</taxon>
    </lineage>
</organism>
<evidence type="ECO:0000256" key="2">
    <source>
        <dbReference type="ARBA" id="ARBA00022801"/>
    </source>
</evidence>
<dbReference type="Gene3D" id="3.40.710.10">
    <property type="entry name" value="DD-peptidase/beta-lactamase superfamily"/>
    <property type="match status" value="1"/>
</dbReference>
<name>A0ABQ3X1P0_9ACTN</name>
<dbReference type="NCBIfam" id="TIGR00666">
    <property type="entry name" value="PBP4"/>
    <property type="match status" value="1"/>
</dbReference>
<keyword evidence="4" id="KW-1185">Reference proteome</keyword>
<dbReference type="SUPFAM" id="SSF56601">
    <property type="entry name" value="beta-lactamase/transpeptidase-like"/>
    <property type="match status" value="1"/>
</dbReference>
<accession>A0ABQ3X1P0</accession>
<dbReference type="PANTHER" id="PTHR30023">
    <property type="entry name" value="D-ALANYL-D-ALANINE CARBOXYPEPTIDASE"/>
    <property type="match status" value="1"/>
</dbReference>
<dbReference type="PRINTS" id="PR00922">
    <property type="entry name" value="DADACBPTASE3"/>
</dbReference>
<evidence type="ECO:0008006" key="5">
    <source>
        <dbReference type="Google" id="ProtNLM"/>
    </source>
</evidence>
<dbReference type="PANTHER" id="PTHR30023:SF0">
    <property type="entry name" value="PENICILLIN-SENSITIVE CARBOXYPEPTIDASE A"/>
    <property type="match status" value="1"/>
</dbReference>
<dbReference type="Proteomes" id="UP000612282">
    <property type="component" value="Unassembled WGS sequence"/>
</dbReference>
<evidence type="ECO:0000313" key="4">
    <source>
        <dbReference type="Proteomes" id="UP000612282"/>
    </source>
</evidence>